<dbReference type="EMBL" id="CAICTM010000184">
    <property type="protein sequence ID" value="CAB9504088.1"/>
    <property type="molecule type" value="Genomic_DNA"/>
</dbReference>
<gene>
    <name evidence="3" type="ORF">SEMRO_185_G080350.1</name>
</gene>
<dbReference type="PANTHER" id="PTHR42760">
    <property type="entry name" value="SHORT-CHAIN DEHYDROGENASES/REDUCTASES FAMILY MEMBER"/>
    <property type="match status" value="1"/>
</dbReference>
<protein>
    <submittedName>
        <fullName evidence="3">Oxoacyl-[acyl-carrier-protein] reductase FabG</fullName>
    </submittedName>
</protein>
<dbReference type="OrthoDB" id="3592703at2759"/>
<organism evidence="3 4">
    <name type="scientific">Seminavis robusta</name>
    <dbReference type="NCBI Taxonomy" id="568900"/>
    <lineage>
        <taxon>Eukaryota</taxon>
        <taxon>Sar</taxon>
        <taxon>Stramenopiles</taxon>
        <taxon>Ochrophyta</taxon>
        <taxon>Bacillariophyta</taxon>
        <taxon>Bacillariophyceae</taxon>
        <taxon>Bacillariophycidae</taxon>
        <taxon>Naviculales</taxon>
        <taxon>Naviculaceae</taxon>
        <taxon>Seminavis</taxon>
    </lineage>
</organism>
<accession>A0A9N8HBJ8</accession>
<reference evidence="3" key="1">
    <citation type="submission" date="2020-06" db="EMBL/GenBank/DDBJ databases">
        <authorList>
            <consortium name="Plant Systems Biology data submission"/>
        </authorList>
    </citation>
    <scope>NUCLEOTIDE SEQUENCE</scope>
    <source>
        <strain evidence="3">D6</strain>
    </source>
</reference>
<dbReference type="Gene3D" id="3.40.50.720">
    <property type="entry name" value="NAD(P)-binding Rossmann-like Domain"/>
    <property type="match status" value="2"/>
</dbReference>
<evidence type="ECO:0000256" key="1">
    <source>
        <dbReference type="ARBA" id="ARBA00006484"/>
    </source>
</evidence>
<dbReference type="InterPro" id="IPR057326">
    <property type="entry name" value="KR_dom"/>
</dbReference>
<evidence type="ECO:0000313" key="4">
    <source>
        <dbReference type="Proteomes" id="UP001153069"/>
    </source>
</evidence>
<dbReference type="InterPro" id="IPR020904">
    <property type="entry name" value="Sc_DH/Rdtase_CS"/>
</dbReference>
<evidence type="ECO:0000313" key="3">
    <source>
        <dbReference type="EMBL" id="CAB9504088.1"/>
    </source>
</evidence>
<comment type="similarity">
    <text evidence="1">Belongs to the short-chain dehydrogenases/reductases (SDR) family.</text>
</comment>
<name>A0A9N8HBJ8_9STRA</name>
<feature type="domain" description="Ketoreductase" evidence="2">
    <location>
        <begin position="175"/>
        <end position="372"/>
    </location>
</feature>
<dbReference type="GO" id="GO:0016616">
    <property type="term" value="F:oxidoreductase activity, acting on the CH-OH group of donors, NAD or NADP as acceptor"/>
    <property type="evidence" value="ECO:0007669"/>
    <property type="project" value="TreeGrafter"/>
</dbReference>
<dbReference type="InterPro" id="IPR036291">
    <property type="entry name" value="NAD(P)-bd_dom_sf"/>
</dbReference>
<dbReference type="PANTHER" id="PTHR42760:SF78">
    <property type="entry name" value="3-OXOACYL-[ACYL-CARRIER-PROTEIN] REDUCTASE [NADH]"/>
    <property type="match status" value="1"/>
</dbReference>
<dbReference type="SUPFAM" id="SSF51735">
    <property type="entry name" value="NAD(P)-binding Rossmann-fold domains"/>
    <property type="match status" value="2"/>
</dbReference>
<dbReference type="InterPro" id="IPR002347">
    <property type="entry name" value="SDR_fam"/>
</dbReference>
<evidence type="ECO:0000259" key="2">
    <source>
        <dbReference type="SMART" id="SM00822"/>
    </source>
</evidence>
<sequence length="431" mass="46007">MFLFKQPPNLPRCSHRIVRLTESFRGNPADTGISQVSSEDESNPNGFVLDARSVQTIEDLSWLYRTARKHSTSQAFRKPGGRVVIIRSCPTQIEEPESVAASEAIVGFAKSLAKENGTRGATVNLIRDATPFNDAENALEKPLEWLLSHHSCYVTGQEIVVSANPRIPAEIVENRSILISGAAGGIGRATAKFLNTEQQPSSKLLLVDHPSTQSKLDQVAVDLRATAPPQRQVEVLPLDLTQADAGEILAQASADIGGLERVIHAAGITRDKTLKNMDYESAWKPVLEVNMGAAFKIDHALLSTPGALLPTTTGNCGSSFVYFGSTSGISGNAGQSNYAASKSGLLGYAEAMAKRHPEHSFRVVSPGFIDTDMTGKMPFLVRMVASKLNALGQAGKPEDVAAAVAFLSSPEATGLAPGFHLRVCGMFMGGR</sequence>
<proteinExistence type="inferred from homology"/>
<dbReference type="Proteomes" id="UP001153069">
    <property type="component" value="Unassembled WGS sequence"/>
</dbReference>
<comment type="caution">
    <text evidence="3">The sequence shown here is derived from an EMBL/GenBank/DDBJ whole genome shotgun (WGS) entry which is preliminary data.</text>
</comment>
<dbReference type="AlphaFoldDB" id="A0A9N8HBJ8"/>
<dbReference type="PRINTS" id="PR00081">
    <property type="entry name" value="GDHRDH"/>
</dbReference>
<dbReference type="SMART" id="SM00822">
    <property type="entry name" value="PKS_KR"/>
    <property type="match status" value="1"/>
</dbReference>
<keyword evidence="4" id="KW-1185">Reference proteome</keyword>
<dbReference type="PROSITE" id="PS00061">
    <property type="entry name" value="ADH_SHORT"/>
    <property type="match status" value="1"/>
</dbReference>
<dbReference type="Pfam" id="PF00106">
    <property type="entry name" value="adh_short"/>
    <property type="match status" value="1"/>
</dbReference>